<dbReference type="PANTHER" id="PTHR37162">
    <property type="entry name" value="HAT FAMILY DIMERISATION DOMAINCONTAINING PROTEIN-RELATED"/>
    <property type="match status" value="1"/>
</dbReference>
<gene>
    <name evidence="1" type="ORF">EVAR_28584_1</name>
</gene>
<comment type="caution">
    <text evidence="1">The sequence shown here is derived from an EMBL/GenBank/DDBJ whole genome shotgun (WGS) entry which is preliminary data.</text>
</comment>
<evidence type="ECO:0000313" key="1">
    <source>
        <dbReference type="EMBL" id="GBP30942.1"/>
    </source>
</evidence>
<dbReference type="STRING" id="151549.A0A4C1UYB6"/>
<reference evidence="1 2" key="1">
    <citation type="journal article" date="2019" name="Commun. Biol.">
        <title>The bagworm genome reveals a unique fibroin gene that provides high tensile strength.</title>
        <authorList>
            <person name="Kono N."/>
            <person name="Nakamura H."/>
            <person name="Ohtoshi R."/>
            <person name="Tomita M."/>
            <person name="Numata K."/>
            <person name="Arakawa K."/>
        </authorList>
    </citation>
    <scope>NUCLEOTIDE SEQUENCE [LARGE SCALE GENOMIC DNA]</scope>
</reference>
<protein>
    <submittedName>
        <fullName evidence="1">Uncharacterized protein</fullName>
    </submittedName>
</protein>
<keyword evidence="2" id="KW-1185">Reference proteome</keyword>
<accession>A0A4C1UYB6</accession>
<dbReference type="OrthoDB" id="6159421at2759"/>
<dbReference type="Proteomes" id="UP000299102">
    <property type="component" value="Unassembled WGS sequence"/>
</dbReference>
<evidence type="ECO:0000313" key="2">
    <source>
        <dbReference type="Proteomes" id="UP000299102"/>
    </source>
</evidence>
<dbReference type="PANTHER" id="PTHR37162:SF1">
    <property type="entry name" value="BED-TYPE DOMAIN-CONTAINING PROTEIN"/>
    <property type="match status" value="1"/>
</dbReference>
<organism evidence="1 2">
    <name type="scientific">Eumeta variegata</name>
    <name type="common">Bagworm moth</name>
    <name type="synonym">Eumeta japonica</name>
    <dbReference type="NCBI Taxonomy" id="151549"/>
    <lineage>
        <taxon>Eukaryota</taxon>
        <taxon>Metazoa</taxon>
        <taxon>Ecdysozoa</taxon>
        <taxon>Arthropoda</taxon>
        <taxon>Hexapoda</taxon>
        <taxon>Insecta</taxon>
        <taxon>Pterygota</taxon>
        <taxon>Neoptera</taxon>
        <taxon>Endopterygota</taxon>
        <taxon>Lepidoptera</taxon>
        <taxon>Glossata</taxon>
        <taxon>Ditrysia</taxon>
        <taxon>Tineoidea</taxon>
        <taxon>Psychidae</taxon>
        <taxon>Oiketicinae</taxon>
        <taxon>Eumeta</taxon>
    </lineage>
</organism>
<dbReference type="AlphaFoldDB" id="A0A4C1UYB6"/>
<sequence length="225" mass="26442">MLHPAQTRWLSLNEVVNRLLEQLPAIKLYFQSAVLTDRLLSAQSILTKAMEPTTELYLEFLRFALPIFTDLNKEMQAEKPKLYLLYDQIYTAYVTILECFIQPVYLELTKEEINKAKDILNAKEQKILSVDVNDVGIHLPLLETYVGGMVPNLIRLKRDTQELDNEKLSNFYTKFKEFYIQAAAQIKRRFPLDDKERQALKCLQMLNPQVILSHEFNKKTYNFNF</sequence>
<dbReference type="EMBL" id="BGZK01000239">
    <property type="protein sequence ID" value="GBP30942.1"/>
    <property type="molecule type" value="Genomic_DNA"/>
</dbReference>
<proteinExistence type="predicted"/>
<name>A0A4C1UYB6_EUMVA</name>